<dbReference type="Proteomes" id="UP000608754">
    <property type="component" value="Unassembled WGS sequence"/>
</dbReference>
<gene>
    <name evidence="2" type="primary">yidD</name>
    <name evidence="2" type="ORF">IM532_04470</name>
</gene>
<keyword evidence="1" id="KW-0472">Membrane</keyword>
<protein>
    <recommendedName>
        <fullName evidence="1">Putative membrane protein insertion efficiency factor</fullName>
    </recommendedName>
</protein>
<dbReference type="EMBL" id="JADGIK010000002">
    <property type="protein sequence ID" value="MBF0596706.1"/>
    <property type="molecule type" value="Genomic_DNA"/>
</dbReference>
<reference evidence="2" key="1">
    <citation type="submission" date="2020-10" db="EMBL/GenBank/DDBJ databases">
        <authorList>
            <person name="Lu T."/>
            <person name="Wang Q."/>
            <person name="Han X."/>
        </authorList>
    </citation>
    <scope>NUCLEOTIDE SEQUENCE</scope>
    <source>
        <strain evidence="2">WQ 117</strain>
    </source>
</reference>
<dbReference type="Pfam" id="PF01809">
    <property type="entry name" value="YidD"/>
    <property type="match status" value="1"/>
</dbReference>
<sequence length="79" mass="9248">MNNFWIQPVILLVRFYQLAISPWLGSNCRYQPTCSSYMIEALKEHGLFKGLWLGTRRIGRCHPWGSHGYDPVPKKNKKL</sequence>
<dbReference type="NCBIfam" id="TIGR00278">
    <property type="entry name" value="membrane protein insertion efficiency factor YidD"/>
    <property type="match status" value="1"/>
</dbReference>
<keyword evidence="3" id="KW-1185">Reference proteome</keyword>
<proteinExistence type="inferred from homology"/>
<evidence type="ECO:0000256" key="1">
    <source>
        <dbReference type="HAMAP-Rule" id="MF_00386"/>
    </source>
</evidence>
<dbReference type="RefSeq" id="WP_194182231.1">
    <property type="nucleotide sequence ID" value="NZ_JADGIK010000002.1"/>
</dbReference>
<name>A0A8J7KHU0_9FLAO</name>
<dbReference type="InterPro" id="IPR002696">
    <property type="entry name" value="Membr_insert_effic_factor_YidD"/>
</dbReference>
<dbReference type="AlphaFoldDB" id="A0A8J7KHU0"/>
<comment type="function">
    <text evidence="1">Could be involved in insertion of integral membrane proteins into the membrane.</text>
</comment>
<comment type="caution">
    <text evidence="2">The sequence shown here is derived from an EMBL/GenBank/DDBJ whole genome shotgun (WGS) entry which is preliminary data.</text>
</comment>
<comment type="subcellular location">
    <subcellularLocation>
        <location evidence="1">Cell membrane</location>
        <topology evidence="1">Peripheral membrane protein</topology>
        <orientation evidence="1">Cytoplasmic side</orientation>
    </subcellularLocation>
</comment>
<dbReference type="SMART" id="SM01234">
    <property type="entry name" value="Haemolytic"/>
    <property type="match status" value="1"/>
</dbReference>
<dbReference type="PANTHER" id="PTHR33383">
    <property type="entry name" value="MEMBRANE PROTEIN INSERTION EFFICIENCY FACTOR-RELATED"/>
    <property type="match status" value="1"/>
</dbReference>
<evidence type="ECO:0000313" key="2">
    <source>
        <dbReference type="EMBL" id="MBF0596706.1"/>
    </source>
</evidence>
<dbReference type="PANTHER" id="PTHR33383:SF1">
    <property type="entry name" value="MEMBRANE PROTEIN INSERTION EFFICIENCY FACTOR-RELATED"/>
    <property type="match status" value="1"/>
</dbReference>
<keyword evidence="1" id="KW-1003">Cell membrane</keyword>
<dbReference type="HAMAP" id="MF_00386">
    <property type="entry name" value="UPF0161_YidD"/>
    <property type="match status" value="1"/>
</dbReference>
<evidence type="ECO:0000313" key="3">
    <source>
        <dbReference type="Proteomes" id="UP000608754"/>
    </source>
</evidence>
<accession>A0A8J7KHU0</accession>
<organism evidence="2 3">
    <name type="scientific">Faecalibacter rhinopitheci</name>
    <dbReference type="NCBI Taxonomy" id="2779678"/>
    <lineage>
        <taxon>Bacteria</taxon>
        <taxon>Pseudomonadati</taxon>
        <taxon>Bacteroidota</taxon>
        <taxon>Flavobacteriia</taxon>
        <taxon>Flavobacteriales</taxon>
        <taxon>Weeksellaceae</taxon>
        <taxon>Faecalibacter</taxon>
    </lineage>
</organism>
<comment type="similarity">
    <text evidence="1">Belongs to the UPF0161 family.</text>
</comment>
<dbReference type="GO" id="GO:0005886">
    <property type="term" value="C:plasma membrane"/>
    <property type="evidence" value="ECO:0007669"/>
    <property type="project" value="UniProtKB-SubCell"/>
</dbReference>